<accession>A0A2U2BUV1</accession>
<reference evidence="2" key="1">
    <citation type="submission" date="2018-05" db="EMBL/GenBank/DDBJ databases">
        <authorList>
            <person name="Liu B.-T."/>
        </authorList>
    </citation>
    <scope>NUCLEOTIDE SEQUENCE [LARGE SCALE GENOMIC DNA]</scope>
    <source>
        <strain evidence="2">WD6-1</strain>
    </source>
</reference>
<name>A0A2U2BUV1_9PROT</name>
<sequence length="193" mass="22301">MLADAIDAVEIDPFDYADLVRYLAANFPREMLDQLIDQPGERMLRRMAFESIRERRACPIHSVPGNVLRDWMLEAPASRPLLVAQVTRPWKAAESGDEEFRWHSSALTTIEVAADTKEVLEVFYDALEPRSWSGSRAAIMEKRATLLYQLTQHARADVAAWATEASEKFQADVTRAREWEDQKERETSERFEW</sequence>
<organism evidence="1 2">
    <name type="scientific">Marinicauda salina</name>
    <dbReference type="NCBI Taxonomy" id="2135793"/>
    <lineage>
        <taxon>Bacteria</taxon>
        <taxon>Pseudomonadati</taxon>
        <taxon>Pseudomonadota</taxon>
        <taxon>Alphaproteobacteria</taxon>
        <taxon>Maricaulales</taxon>
        <taxon>Maricaulaceae</taxon>
        <taxon>Marinicauda</taxon>
    </lineage>
</organism>
<gene>
    <name evidence="1" type="ORF">DDZ18_09150</name>
</gene>
<dbReference type="EMBL" id="QEXV01000003">
    <property type="protein sequence ID" value="PWE17805.1"/>
    <property type="molecule type" value="Genomic_DNA"/>
</dbReference>
<proteinExistence type="predicted"/>
<protein>
    <submittedName>
        <fullName evidence="1">Uncharacterized protein</fullName>
    </submittedName>
</protein>
<dbReference type="AlphaFoldDB" id="A0A2U2BUV1"/>
<keyword evidence="2" id="KW-1185">Reference proteome</keyword>
<evidence type="ECO:0000313" key="2">
    <source>
        <dbReference type="Proteomes" id="UP000245168"/>
    </source>
</evidence>
<dbReference type="Proteomes" id="UP000245168">
    <property type="component" value="Unassembled WGS sequence"/>
</dbReference>
<comment type="caution">
    <text evidence="1">The sequence shown here is derived from an EMBL/GenBank/DDBJ whole genome shotgun (WGS) entry which is preliminary data.</text>
</comment>
<evidence type="ECO:0000313" key="1">
    <source>
        <dbReference type="EMBL" id="PWE17805.1"/>
    </source>
</evidence>